<evidence type="ECO:0000259" key="4">
    <source>
        <dbReference type="Pfam" id="PF07859"/>
    </source>
</evidence>
<reference evidence="5 6" key="1">
    <citation type="submission" date="2019-02" db="EMBL/GenBank/DDBJ databases">
        <title>Deep-cultivation of Planctomycetes and their phenomic and genomic characterization uncovers novel biology.</title>
        <authorList>
            <person name="Wiegand S."/>
            <person name="Jogler M."/>
            <person name="Boedeker C."/>
            <person name="Pinto D."/>
            <person name="Vollmers J."/>
            <person name="Rivas-Marin E."/>
            <person name="Kohn T."/>
            <person name="Peeters S.H."/>
            <person name="Heuer A."/>
            <person name="Rast P."/>
            <person name="Oberbeckmann S."/>
            <person name="Bunk B."/>
            <person name="Jeske O."/>
            <person name="Meyerdierks A."/>
            <person name="Storesund J.E."/>
            <person name="Kallscheuer N."/>
            <person name="Luecker S."/>
            <person name="Lage O.M."/>
            <person name="Pohl T."/>
            <person name="Merkel B.J."/>
            <person name="Hornburger P."/>
            <person name="Mueller R.-W."/>
            <person name="Bruemmer F."/>
            <person name="Labrenz M."/>
            <person name="Spormann A.M."/>
            <person name="Op Den Camp H."/>
            <person name="Overmann J."/>
            <person name="Amann R."/>
            <person name="Jetten M.S.M."/>
            <person name="Mascher T."/>
            <person name="Medema M.H."/>
            <person name="Devos D.P."/>
            <person name="Kaster A.-K."/>
            <person name="Ovreas L."/>
            <person name="Rohde M."/>
            <person name="Galperin M.Y."/>
            <person name="Jogler C."/>
        </authorList>
    </citation>
    <scope>NUCLEOTIDE SEQUENCE [LARGE SCALE GENOMIC DNA]</scope>
    <source>
        <strain evidence="5 6">Pla52n</strain>
    </source>
</reference>
<dbReference type="PROSITE" id="PS01173">
    <property type="entry name" value="LIPASE_GDXG_HIS"/>
    <property type="match status" value="1"/>
</dbReference>
<keyword evidence="6" id="KW-1185">Reference proteome</keyword>
<evidence type="ECO:0000256" key="3">
    <source>
        <dbReference type="PROSITE-ProRule" id="PRU10038"/>
    </source>
</evidence>
<dbReference type="InterPro" id="IPR002168">
    <property type="entry name" value="Lipase_GDXG_HIS_AS"/>
</dbReference>
<dbReference type="Gene3D" id="3.40.50.1820">
    <property type="entry name" value="alpha/beta hydrolase"/>
    <property type="match status" value="1"/>
</dbReference>
<dbReference type="InterPro" id="IPR013094">
    <property type="entry name" value="AB_hydrolase_3"/>
</dbReference>
<evidence type="ECO:0000256" key="2">
    <source>
        <dbReference type="ARBA" id="ARBA00022801"/>
    </source>
</evidence>
<name>A0A5C6A5E0_9BACT</name>
<evidence type="ECO:0000313" key="6">
    <source>
        <dbReference type="Proteomes" id="UP000320176"/>
    </source>
</evidence>
<dbReference type="FunFam" id="3.40.50.1820:FF:000089">
    <property type="entry name" value="Alpha/beta hydrolase"/>
    <property type="match status" value="1"/>
</dbReference>
<feature type="active site" evidence="3">
    <location>
        <position position="154"/>
    </location>
</feature>
<dbReference type="InterPro" id="IPR050300">
    <property type="entry name" value="GDXG_lipolytic_enzyme"/>
</dbReference>
<dbReference type="PANTHER" id="PTHR48081">
    <property type="entry name" value="AB HYDROLASE SUPERFAMILY PROTEIN C4A8.06C"/>
    <property type="match status" value="1"/>
</dbReference>
<keyword evidence="2 5" id="KW-0378">Hydrolase</keyword>
<dbReference type="InterPro" id="IPR029058">
    <property type="entry name" value="AB_hydrolase_fold"/>
</dbReference>
<dbReference type="AlphaFoldDB" id="A0A5C6A5E0"/>
<dbReference type="RefSeq" id="WP_146522422.1">
    <property type="nucleotide sequence ID" value="NZ_CP151726.1"/>
</dbReference>
<organism evidence="5 6">
    <name type="scientific">Stieleria varia</name>
    <dbReference type="NCBI Taxonomy" id="2528005"/>
    <lineage>
        <taxon>Bacteria</taxon>
        <taxon>Pseudomonadati</taxon>
        <taxon>Planctomycetota</taxon>
        <taxon>Planctomycetia</taxon>
        <taxon>Pirellulales</taxon>
        <taxon>Pirellulaceae</taxon>
        <taxon>Stieleria</taxon>
    </lineage>
</organism>
<dbReference type="PROSITE" id="PS01174">
    <property type="entry name" value="LIPASE_GDXG_SER"/>
    <property type="match status" value="1"/>
</dbReference>
<dbReference type="PANTHER" id="PTHR48081:SF8">
    <property type="entry name" value="ALPHA_BETA HYDROLASE FOLD-3 DOMAIN-CONTAINING PROTEIN-RELATED"/>
    <property type="match status" value="1"/>
</dbReference>
<sequence>MTLHPQSQAYVDLLRANPRPGWETMSVSDARLIFETFSAFAGRVESLNRVEDRMIEDVPVRIYSDCSNCNELKPVVVYFHGGGWVLGSIDSHDALCRRIAKHSGCIVVSVDYVLAPERPYPGPLGDCADVTRWIATHGAEIGADQNRVAVAGDSAGGNLATAVTMALADEPFSIRLQVLIYPVTAADFSTESYRQFSEGFGLTRANMQWFWQQHVGNPSGKLSPLAAPLHSRSLSGLPAAYVITAEYDVLRDEGEAYASRLAADGVRTTWRRVDGVLHGFMHFAGVFDLGEQAALEIAEFLKSEFADNDSPGLDSP</sequence>
<dbReference type="EC" id="3.1.1.1" evidence="5"/>
<feature type="domain" description="Alpha/beta hydrolase fold-3" evidence="4">
    <location>
        <begin position="76"/>
        <end position="281"/>
    </location>
</feature>
<dbReference type="GO" id="GO:0106435">
    <property type="term" value="F:carboxylesterase activity"/>
    <property type="evidence" value="ECO:0007669"/>
    <property type="project" value="UniProtKB-EC"/>
</dbReference>
<dbReference type="Proteomes" id="UP000320176">
    <property type="component" value="Unassembled WGS sequence"/>
</dbReference>
<proteinExistence type="inferred from homology"/>
<dbReference type="SUPFAM" id="SSF53474">
    <property type="entry name" value="alpha/beta-Hydrolases"/>
    <property type="match status" value="1"/>
</dbReference>
<accession>A0A5C6A5E0</accession>
<dbReference type="Pfam" id="PF07859">
    <property type="entry name" value="Abhydrolase_3"/>
    <property type="match status" value="1"/>
</dbReference>
<protein>
    <submittedName>
        <fullName evidence="5">Carboxylesterase NlhH</fullName>
        <ecNumber evidence="5">3.1.1.1</ecNumber>
    </submittedName>
</protein>
<evidence type="ECO:0000313" key="5">
    <source>
        <dbReference type="EMBL" id="TWT94590.1"/>
    </source>
</evidence>
<comment type="caution">
    <text evidence="5">The sequence shown here is derived from an EMBL/GenBank/DDBJ whole genome shotgun (WGS) entry which is preliminary data.</text>
</comment>
<dbReference type="EMBL" id="SJPN01000007">
    <property type="protein sequence ID" value="TWT94590.1"/>
    <property type="molecule type" value="Genomic_DNA"/>
</dbReference>
<comment type="similarity">
    <text evidence="1">Belongs to the 'GDXG' lipolytic enzyme family.</text>
</comment>
<dbReference type="OrthoDB" id="9815425at2"/>
<gene>
    <name evidence="5" type="primary">nlhH_4</name>
    <name evidence="5" type="ORF">Pla52n_54110</name>
</gene>
<evidence type="ECO:0000256" key="1">
    <source>
        <dbReference type="ARBA" id="ARBA00010515"/>
    </source>
</evidence>
<dbReference type="InterPro" id="IPR033140">
    <property type="entry name" value="Lipase_GDXG_put_SER_AS"/>
</dbReference>